<feature type="domain" description="Periplasmic binding protein" evidence="4">
    <location>
        <begin position="41"/>
        <end position="315"/>
    </location>
</feature>
<evidence type="ECO:0000259" key="4">
    <source>
        <dbReference type="Pfam" id="PF13407"/>
    </source>
</evidence>
<evidence type="ECO:0000313" key="6">
    <source>
        <dbReference type="Proteomes" id="UP000184394"/>
    </source>
</evidence>
<proteinExistence type="predicted"/>
<dbReference type="PANTHER" id="PTHR30036">
    <property type="entry name" value="D-XYLOSE-BINDING PERIPLASMIC PROTEIN"/>
    <property type="match status" value="1"/>
</dbReference>
<dbReference type="InterPro" id="IPR028082">
    <property type="entry name" value="Peripla_BP_I"/>
</dbReference>
<dbReference type="Pfam" id="PF13407">
    <property type="entry name" value="Peripla_BP_4"/>
    <property type="match status" value="1"/>
</dbReference>
<keyword evidence="5" id="KW-0762">Sugar transport</keyword>
<reference evidence="5 6" key="1">
    <citation type="submission" date="2016-11" db="EMBL/GenBank/DDBJ databases">
        <authorList>
            <person name="Jaros S."/>
            <person name="Januszkiewicz K."/>
            <person name="Wedrychowicz H."/>
        </authorList>
    </citation>
    <scope>NUCLEOTIDE SEQUENCE [LARGE SCALE GENOMIC DNA]</scope>
    <source>
        <strain evidence="5 6">Y1</strain>
    </source>
</reference>
<dbReference type="InterPro" id="IPR025997">
    <property type="entry name" value="SBP_2_dom"/>
</dbReference>
<evidence type="ECO:0000256" key="3">
    <source>
        <dbReference type="SAM" id="SignalP"/>
    </source>
</evidence>
<comment type="subcellular location">
    <subcellularLocation>
        <location evidence="1">Cell envelope</location>
    </subcellularLocation>
</comment>
<dbReference type="InterPro" id="IPR050555">
    <property type="entry name" value="Bact_Solute-Bind_Prot2"/>
</dbReference>
<dbReference type="PROSITE" id="PS51257">
    <property type="entry name" value="PROKAR_LIPOPROTEIN"/>
    <property type="match status" value="1"/>
</dbReference>
<dbReference type="RefSeq" id="WP_072947732.1">
    <property type="nucleotide sequence ID" value="NZ_FRCT01000001.1"/>
</dbReference>
<feature type="chain" id="PRO_5012794010" evidence="3">
    <location>
        <begin position="22"/>
        <end position="381"/>
    </location>
</feature>
<feature type="signal peptide" evidence="3">
    <location>
        <begin position="1"/>
        <end position="21"/>
    </location>
</feature>
<dbReference type="GO" id="GO:0030288">
    <property type="term" value="C:outer membrane-bounded periplasmic space"/>
    <property type="evidence" value="ECO:0007669"/>
    <property type="project" value="TreeGrafter"/>
</dbReference>
<gene>
    <name evidence="5" type="ORF">SAMN04487860_101114</name>
</gene>
<evidence type="ECO:0000313" key="5">
    <source>
        <dbReference type="EMBL" id="SHM12340.1"/>
    </source>
</evidence>
<accession>A0A1M7G7S9</accession>
<keyword evidence="5" id="KW-0813">Transport</keyword>
<dbReference type="OrthoDB" id="9769193at2"/>
<dbReference type="SUPFAM" id="SSF53822">
    <property type="entry name" value="Periplasmic binding protein-like I"/>
    <property type="match status" value="1"/>
</dbReference>
<keyword evidence="2 3" id="KW-0732">Signal</keyword>
<evidence type="ECO:0000256" key="2">
    <source>
        <dbReference type="ARBA" id="ARBA00022729"/>
    </source>
</evidence>
<dbReference type="GO" id="GO:0030246">
    <property type="term" value="F:carbohydrate binding"/>
    <property type="evidence" value="ECO:0007669"/>
    <property type="project" value="TreeGrafter"/>
</dbReference>
<dbReference type="CDD" id="cd19994">
    <property type="entry name" value="PBP1_ChvE"/>
    <property type="match status" value="1"/>
</dbReference>
<dbReference type="AlphaFoldDB" id="A0A1M7G7S9"/>
<dbReference type="Gene3D" id="3.40.50.2300">
    <property type="match status" value="2"/>
</dbReference>
<evidence type="ECO:0000256" key="1">
    <source>
        <dbReference type="ARBA" id="ARBA00004196"/>
    </source>
</evidence>
<name>A0A1M7G7S9_RUMFL</name>
<dbReference type="PANTHER" id="PTHR30036:SF1">
    <property type="entry name" value="D-XYLOSE-BINDING PERIPLASMIC PROTEIN"/>
    <property type="match status" value="1"/>
</dbReference>
<dbReference type="EMBL" id="FRCT01000001">
    <property type="protein sequence ID" value="SHM12340.1"/>
    <property type="molecule type" value="Genomic_DNA"/>
</dbReference>
<protein>
    <submittedName>
        <fullName evidence="5">Putative multiple sugar transport system substrate-binding protein</fullName>
    </submittedName>
</protein>
<sequence>MKKTMAAILSAAMLGSLVSCGNTKGGEKESEKNSKNTAKTIGIAMPAQELERWNSDGEFLKEQFESAGYKVELKFSNNDATKQNNDIIGMIDDGVDLLLIAAVDGSRLSKTLDAAKDKNIPVIAYDRLIMDTNSITYYISFDNKGVGEMQGEYVKNALNLSSSSSGPYNIEFIGGDSADNNAELFFKGAYEVLEEYIESGKLNVLSGKKTFEMVATPSWSTENAEKNMKKVLDMQYSSGNQLDAVVCANDSTALGVVQAIDSNYKGTNVPIVTGQDGDIANLQKIVDGSQAMTVYKNVKDEANVAFQVCKTLLDGGIPAADFVKSLPVEVRYDSEAYNNRVKYVQSYLLAPQLIDKDNLQLLVNAGLYKWDSNNKYLENAK</sequence>
<dbReference type="Proteomes" id="UP000184394">
    <property type="component" value="Unassembled WGS sequence"/>
</dbReference>
<organism evidence="5 6">
    <name type="scientific">Ruminococcus flavefaciens</name>
    <dbReference type="NCBI Taxonomy" id="1265"/>
    <lineage>
        <taxon>Bacteria</taxon>
        <taxon>Bacillati</taxon>
        <taxon>Bacillota</taxon>
        <taxon>Clostridia</taxon>
        <taxon>Eubacteriales</taxon>
        <taxon>Oscillospiraceae</taxon>
        <taxon>Ruminococcus</taxon>
    </lineage>
</organism>